<accession>S4N024</accession>
<organism evidence="2 3">
    <name type="scientific">Streptomyces afghaniensis 772</name>
    <dbReference type="NCBI Taxonomy" id="1283301"/>
    <lineage>
        <taxon>Bacteria</taxon>
        <taxon>Bacillati</taxon>
        <taxon>Actinomycetota</taxon>
        <taxon>Actinomycetes</taxon>
        <taxon>Kitasatosporales</taxon>
        <taxon>Streptomycetaceae</taxon>
        <taxon>Streptomyces</taxon>
    </lineage>
</organism>
<comment type="caution">
    <text evidence="2">The sequence shown here is derived from an EMBL/GenBank/DDBJ whole genome shotgun (WGS) entry which is preliminary data.</text>
</comment>
<dbReference type="EMBL" id="AOPY01000208">
    <property type="protein sequence ID" value="EPJ42916.1"/>
    <property type="molecule type" value="Genomic_DNA"/>
</dbReference>
<keyword evidence="3" id="KW-1185">Reference proteome</keyword>
<reference evidence="2 3" key="1">
    <citation type="submission" date="2013-02" db="EMBL/GenBank/DDBJ databases">
        <title>Draft Genome Sequence of Streptomyces afghaniensis, Which Produces Compounds of the Julimycin B-Complex.</title>
        <authorList>
            <person name="Gruening B.A."/>
            <person name="Praeg A."/>
            <person name="Erxleben A."/>
            <person name="Guenther S."/>
            <person name="Fiedler H.-P."/>
            <person name="Goodfellow M."/>
            <person name="Mueller M."/>
        </authorList>
    </citation>
    <scope>NUCLEOTIDE SEQUENCE [LARGE SCALE GENOMIC DNA]</scope>
    <source>
        <strain evidence="2 3">772</strain>
    </source>
</reference>
<proteinExistence type="predicted"/>
<sequence>MYASAAAGVLHWRQEEPADPGAGRGGRRARAPGTLRAIATSAEHTTLFFTDVSGDLCAWRPGEKPVTLIASAGPGPVSAVR</sequence>
<dbReference type="PATRIC" id="fig|1283301.3.peg.28"/>
<name>S4N024_9ACTN</name>
<dbReference type="HOGENOM" id="CLU_2572213_0_0_11"/>
<protein>
    <submittedName>
        <fullName evidence="2">Uncharacterized protein</fullName>
    </submittedName>
</protein>
<evidence type="ECO:0000313" key="2">
    <source>
        <dbReference type="EMBL" id="EPJ42916.1"/>
    </source>
</evidence>
<gene>
    <name evidence="2" type="ORF">STAFG_0028</name>
</gene>
<evidence type="ECO:0000313" key="3">
    <source>
        <dbReference type="Proteomes" id="UP000015001"/>
    </source>
</evidence>
<dbReference type="AlphaFoldDB" id="S4N024"/>
<dbReference type="Proteomes" id="UP000015001">
    <property type="component" value="Unassembled WGS sequence"/>
</dbReference>
<feature type="region of interest" description="Disordered" evidence="1">
    <location>
        <begin position="1"/>
        <end position="30"/>
    </location>
</feature>
<evidence type="ECO:0000256" key="1">
    <source>
        <dbReference type="SAM" id="MobiDB-lite"/>
    </source>
</evidence>